<keyword evidence="2" id="KW-0804">Transcription</keyword>
<dbReference type="Gene3D" id="1.10.10.60">
    <property type="entry name" value="Homeodomain-like"/>
    <property type="match status" value="1"/>
</dbReference>
<dbReference type="PANTHER" id="PTHR43436:SF1">
    <property type="entry name" value="TRANSCRIPTIONAL REGULATORY PROTEIN"/>
    <property type="match status" value="1"/>
</dbReference>
<name>A0ABX0JVA8_9PROT</name>
<protein>
    <submittedName>
        <fullName evidence="4">Helix-turn-helix domain-containing protein</fullName>
    </submittedName>
</protein>
<dbReference type="InterPro" id="IPR009594">
    <property type="entry name" value="Tscrpt_reg_HTH_AraC_N"/>
</dbReference>
<dbReference type="SUPFAM" id="SSF46689">
    <property type="entry name" value="Homeodomain-like"/>
    <property type="match status" value="2"/>
</dbReference>
<dbReference type="EMBL" id="WOTB01000050">
    <property type="protein sequence ID" value="NHN86757.1"/>
    <property type="molecule type" value="Genomic_DNA"/>
</dbReference>
<accession>A0ABX0JVA8</accession>
<evidence type="ECO:0000256" key="2">
    <source>
        <dbReference type="ARBA" id="ARBA00023163"/>
    </source>
</evidence>
<dbReference type="Pfam" id="PF06719">
    <property type="entry name" value="AraC_N"/>
    <property type="match status" value="1"/>
</dbReference>
<gene>
    <name evidence="4" type="ORF">GOB93_19345</name>
</gene>
<dbReference type="InterPro" id="IPR009057">
    <property type="entry name" value="Homeodomain-like_sf"/>
</dbReference>
<reference evidence="4 5" key="1">
    <citation type="journal article" date="2020" name="Int. J. Syst. Evol. Microbiol.">
        <title>Novel acetic acid bacteria from cider fermentations: Acetobacter conturbans sp. nov. and Acetobacter fallax sp. nov.</title>
        <authorList>
            <person name="Sombolestani A.S."/>
            <person name="Cleenwerck I."/>
            <person name="Cnockaert M."/>
            <person name="Borremans W."/>
            <person name="Wieme A.D."/>
            <person name="De Vuyst L."/>
            <person name="Vandamme P."/>
        </authorList>
    </citation>
    <scope>NUCLEOTIDE SEQUENCE [LARGE SCALE GENOMIC DNA]</scope>
    <source>
        <strain evidence="4 5">LMG 30640</strain>
    </source>
</reference>
<evidence type="ECO:0000259" key="3">
    <source>
        <dbReference type="PROSITE" id="PS01124"/>
    </source>
</evidence>
<evidence type="ECO:0000256" key="1">
    <source>
        <dbReference type="ARBA" id="ARBA00023015"/>
    </source>
</evidence>
<keyword evidence="5" id="KW-1185">Reference proteome</keyword>
<proteinExistence type="predicted"/>
<feature type="domain" description="HTH araC/xylS-type" evidence="3">
    <location>
        <begin position="192"/>
        <end position="290"/>
    </location>
</feature>
<dbReference type="PANTHER" id="PTHR43436">
    <property type="entry name" value="ARAC-FAMILY TRANSCRIPTIONAL REGULATOR"/>
    <property type="match status" value="1"/>
</dbReference>
<dbReference type="Pfam" id="PF12833">
    <property type="entry name" value="HTH_18"/>
    <property type="match status" value="1"/>
</dbReference>
<evidence type="ECO:0000313" key="4">
    <source>
        <dbReference type="EMBL" id="NHN86757.1"/>
    </source>
</evidence>
<comment type="caution">
    <text evidence="4">The sequence shown here is derived from an EMBL/GenBank/DDBJ whole genome shotgun (WGS) entry which is preliminary data.</text>
</comment>
<sequence>MRPHLSVLRDSILRHATEPHTQTLLPGLTLFHAECQTMPIDCIYHPRLCIIVQGSKQVTVGSRVFTYDAEKYLIATVDLPVTGCVTKASADEPYLSLSLDLDPGDIATLLLTTSPHNPRPDLRTGAGLAVSTLTEDLLCPVSRLVALLDTPDDIPVLAPLIRKEIAWRLIRGEQGALVRQIALADSYLSQISRAIAWIRTHYAENFDIDTVAKIAGMSTPSFYRHFRAVTMLSPLQYRTRIRLQEARKRLITDGEDAAEAGFAVGYESPSQFSRDYRRLFGTPPARDAARLRATTAPELMNLSADL</sequence>
<keyword evidence="1" id="KW-0805">Transcription regulation</keyword>
<dbReference type="PROSITE" id="PS01124">
    <property type="entry name" value="HTH_ARAC_FAMILY_2"/>
    <property type="match status" value="1"/>
</dbReference>
<evidence type="ECO:0000313" key="5">
    <source>
        <dbReference type="Proteomes" id="UP000635278"/>
    </source>
</evidence>
<organism evidence="4 5">
    <name type="scientific">Acetobacter musti</name>
    <dbReference type="NCBI Taxonomy" id="864732"/>
    <lineage>
        <taxon>Bacteria</taxon>
        <taxon>Pseudomonadati</taxon>
        <taxon>Pseudomonadota</taxon>
        <taxon>Alphaproteobacteria</taxon>
        <taxon>Acetobacterales</taxon>
        <taxon>Acetobacteraceae</taxon>
        <taxon>Acetobacter</taxon>
    </lineage>
</organism>
<dbReference type="Proteomes" id="UP000635278">
    <property type="component" value="Unassembled WGS sequence"/>
</dbReference>
<dbReference type="InterPro" id="IPR018060">
    <property type="entry name" value="HTH_AraC"/>
</dbReference>
<dbReference type="RefSeq" id="WP_173585074.1">
    <property type="nucleotide sequence ID" value="NZ_WOTB01000050.1"/>
</dbReference>
<dbReference type="SMART" id="SM00342">
    <property type="entry name" value="HTH_ARAC"/>
    <property type="match status" value="1"/>
</dbReference>